<evidence type="ECO:0000313" key="2">
    <source>
        <dbReference type="EMBL" id="PWN41630.1"/>
    </source>
</evidence>
<dbReference type="Proteomes" id="UP000245783">
    <property type="component" value="Unassembled WGS sequence"/>
</dbReference>
<reference evidence="2 3" key="1">
    <citation type="journal article" date="2018" name="Mol. Biol. Evol.">
        <title>Broad Genomic Sampling Reveals a Smut Pathogenic Ancestry of the Fungal Clade Ustilaginomycotina.</title>
        <authorList>
            <person name="Kijpornyongpan T."/>
            <person name="Mondo S.J."/>
            <person name="Barry K."/>
            <person name="Sandor L."/>
            <person name="Lee J."/>
            <person name="Lipzen A."/>
            <person name="Pangilinan J."/>
            <person name="LaButti K."/>
            <person name="Hainaut M."/>
            <person name="Henrissat B."/>
            <person name="Grigoriev I.V."/>
            <person name="Spatafora J.W."/>
            <person name="Aime M.C."/>
        </authorList>
    </citation>
    <scope>NUCLEOTIDE SEQUENCE [LARGE SCALE GENOMIC DNA]</scope>
    <source>
        <strain evidence="2 3">MCA 4658</strain>
    </source>
</reference>
<dbReference type="InParanoid" id="A0A316VVW5"/>
<dbReference type="AlphaFoldDB" id="A0A316VVW5"/>
<gene>
    <name evidence="2" type="ORF">IE81DRAFT_348199</name>
</gene>
<dbReference type="EMBL" id="KZ819390">
    <property type="protein sequence ID" value="PWN41630.1"/>
    <property type="molecule type" value="Genomic_DNA"/>
</dbReference>
<keyword evidence="3" id="KW-1185">Reference proteome</keyword>
<protein>
    <submittedName>
        <fullName evidence="2">Uncharacterized protein</fullName>
    </submittedName>
</protein>
<dbReference type="RefSeq" id="XP_025368790.1">
    <property type="nucleotide sequence ID" value="XM_025516231.1"/>
</dbReference>
<evidence type="ECO:0000313" key="3">
    <source>
        <dbReference type="Proteomes" id="UP000245783"/>
    </source>
</evidence>
<sequence>MTNIPPPTPAPQLNGSLKLNEEIVTNGKEALEALHGMIQSRPPQERLMLLVHLQQIEKALSHVEEMHKAVYVLLTLDFSQIDSMIETLAMVADYFDLCMPNRGAFESDMDYIKCLTHFDHVKKQQVRRAAARMSKEAVIAKVNELSDLLATFTTDEYKWDFQENPATSMQPPARDNAVPIKEDSEVQGDLAAPDHFA</sequence>
<accession>A0A316VVW5</accession>
<evidence type="ECO:0000256" key="1">
    <source>
        <dbReference type="SAM" id="MobiDB-lite"/>
    </source>
</evidence>
<organism evidence="2 3">
    <name type="scientific">Ceraceosorus guamensis</name>
    <dbReference type="NCBI Taxonomy" id="1522189"/>
    <lineage>
        <taxon>Eukaryota</taxon>
        <taxon>Fungi</taxon>
        <taxon>Dikarya</taxon>
        <taxon>Basidiomycota</taxon>
        <taxon>Ustilaginomycotina</taxon>
        <taxon>Exobasidiomycetes</taxon>
        <taxon>Ceraceosorales</taxon>
        <taxon>Ceraceosoraceae</taxon>
        <taxon>Ceraceosorus</taxon>
    </lineage>
</organism>
<dbReference type="GeneID" id="37038101"/>
<name>A0A316VVW5_9BASI</name>
<proteinExistence type="predicted"/>
<feature type="region of interest" description="Disordered" evidence="1">
    <location>
        <begin position="163"/>
        <end position="197"/>
    </location>
</feature>